<dbReference type="Proteomes" id="UP000763557">
    <property type="component" value="Unassembled WGS sequence"/>
</dbReference>
<protein>
    <submittedName>
        <fullName evidence="2">Uncharacterized protein</fullName>
    </submittedName>
</protein>
<evidence type="ECO:0000256" key="1">
    <source>
        <dbReference type="SAM" id="Phobius"/>
    </source>
</evidence>
<dbReference type="EMBL" id="JAAATY010000004">
    <property type="protein sequence ID" value="NRN64591.1"/>
    <property type="molecule type" value="Genomic_DNA"/>
</dbReference>
<feature type="transmembrane region" description="Helical" evidence="1">
    <location>
        <begin position="51"/>
        <end position="70"/>
    </location>
</feature>
<feature type="transmembrane region" description="Helical" evidence="1">
    <location>
        <begin position="21"/>
        <end position="39"/>
    </location>
</feature>
<evidence type="ECO:0000313" key="3">
    <source>
        <dbReference type="Proteomes" id="UP000763557"/>
    </source>
</evidence>
<organism evidence="2 3">
    <name type="scientific">Kibdelosporangium persicum</name>
    <dbReference type="NCBI Taxonomy" id="2698649"/>
    <lineage>
        <taxon>Bacteria</taxon>
        <taxon>Bacillati</taxon>
        <taxon>Actinomycetota</taxon>
        <taxon>Actinomycetes</taxon>
        <taxon>Pseudonocardiales</taxon>
        <taxon>Pseudonocardiaceae</taxon>
        <taxon>Kibdelosporangium</taxon>
    </lineage>
</organism>
<dbReference type="RefSeq" id="WP_173126972.1">
    <property type="nucleotide sequence ID" value="NZ_CBCSGW010000051.1"/>
</dbReference>
<accession>A0ABX2F0S2</accession>
<proteinExistence type="predicted"/>
<evidence type="ECO:0000313" key="2">
    <source>
        <dbReference type="EMBL" id="NRN64591.1"/>
    </source>
</evidence>
<keyword evidence="3" id="KW-1185">Reference proteome</keyword>
<reference evidence="2 3" key="1">
    <citation type="submission" date="2020-01" db="EMBL/GenBank/DDBJ databases">
        <title>Kibdelosporangium persica a novel Actinomycetes from a hot desert in Iran.</title>
        <authorList>
            <person name="Safaei N."/>
            <person name="Zaburannyi N."/>
            <person name="Mueller R."/>
            <person name="Wink J."/>
        </authorList>
    </citation>
    <scope>NUCLEOTIDE SEQUENCE [LARGE SCALE GENOMIC DNA]</scope>
    <source>
        <strain evidence="2 3">4NS15</strain>
    </source>
</reference>
<keyword evidence="1" id="KW-1133">Transmembrane helix</keyword>
<keyword evidence="1" id="KW-0812">Transmembrane</keyword>
<comment type="caution">
    <text evidence="2">The sequence shown here is derived from an EMBL/GenBank/DDBJ whole genome shotgun (WGS) entry which is preliminary data.</text>
</comment>
<sequence length="75" mass="8166">MADNTENTANENATERRRPDLLTLFAGIAALVVAAYVLTDGQTWLPSFDPRWLLAGGAVLVGLLLLGSSVRRRNR</sequence>
<keyword evidence="1" id="KW-0472">Membrane</keyword>
<name>A0ABX2F0S2_9PSEU</name>
<gene>
    <name evidence="2" type="ORF">GC106_17970</name>
</gene>